<evidence type="ECO:0000256" key="1">
    <source>
        <dbReference type="ARBA" id="ARBA00023242"/>
    </source>
</evidence>
<name>A0ABR4AYC0_9LECA</name>
<gene>
    <name evidence="4" type="ORF">ABVK25_009040</name>
</gene>
<dbReference type="SUPFAM" id="SSF57701">
    <property type="entry name" value="Zn2/Cys6 DNA-binding domain"/>
    <property type="match status" value="1"/>
</dbReference>
<dbReference type="EMBL" id="JBHFEH010000044">
    <property type="protein sequence ID" value="KAL2050654.1"/>
    <property type="molecule type" value="Genomic_DNA"/>
</dbReference>
<dbReference type="PROSITE" id="PS50048">
    <property type="entry name" value="ZN2_CY6_FUNGAL_2"/>
    <property type="match status" value="1"/>
</dbReference>
<reference evidence="4 5" key="1">
    <citation type="submission" date="2024-09" db="EMBL/GenBank/DDBJ databases">
        <title>Rethinking Asexuality: The Enigmatic Case of Functional Sexual Genes in Lepraria (Stereocaulaceae).</title>
        <authorList>
            <person name="Doellman M."/>
            <person name="Sun Y."/>
            <person name="Barcenas-Pena A."/>
            <person name="Lumbsch H.T."/>
            <person name="Grewe F."/>
        </authorList>
    </citation>
    <scope>NUCLEOTIDE SEQUENCE [LARGE SCALE GENOMIC DNA]</scope>
    <source>
        <strain evidence="4 5">Grewe 0041</strain>
    </source>
</reference>
<dbReference type="InterPro" id="IPR001138">
    <property type="entry name" value="Zn2Cys6_DnaBD"/>
</dbReference>
<keyword evidence="1" id="KW-0539">Nucleus</keyword>
<feature type="region of interest" description="Disordered" evidence="2">
    <location>
        <begin position="218"/>
        <end position="245"/>
    </location>
</feature>
<dbReference type="PROSITE" id="PS00463">
    <property type="entry name" value="ZN2_CY6_FUNGAL_1"/>
    <property type="match status" value="1"/>
</dbReference>
<proteinExistence type="predicted"/>
<keyword evidence="5" id="KW-1185">Reference proteome</keyword>
<dbReference type="Proteomes" id="UP001590951">
    <property type="component" value="Unassembled WGS sequence"/>
</dbReference>
<sequence length="557" mass="59627">MGPTPNATAATPRRQSCDRCHVQKLRCSRSDNRRTGVCDRCLRKGAPCSYSSSLPKGRPSLYRLDEVPVGSKGPGKTLRASSISPATTPATPVTTAISPVLHIPHGDTMPDSQAAAAGVDADANVDADADVDANVDANADVDIDVEISASLNANTNLNGAEAFVLPGSMDRFTDFQASWRLPEDLIGDNMLDMSLDSTFNWDPTMEAQFHASSAFSGPFPSGSGGASTENKGGAGQGHPCENGLGLEADLAENSSMSSSSSYDGVVFTADNNGFELSIAHLSRLCMRLSQLLLSRCFLAETLDPSRQSKDHDPACEDQPVIETVFKSINSWLVHGSANTNLSLDPEPLRGTRTTGDLLHHVFSASNHLLEILRYLHVSVVASTPTPSTACPFLSASSHSSSSHAETTTGSPSDASRSSQHSYTVIHHLVLACMTLLLKIYVAILIALQRSADALSASLLARNLVEPSDHMDAASRGHIKLVSVVQLCSYFIKRQNQTLDMILSSQGSLHAPLSQEHDPQQPVSPDATYRHAIEEMSDLKTEVEQRLKRLQESLCIVT</sequence>
<evidence type="ECO:0000313" key="4">
    <source>
        <dbReference type="EMBL" id="KAL2050654.1"/>
    </source>
</evidence>
<feature type="compositionally biased region" description="Low complexity" evidence="2">
    <location>
        <begin position="80"/>
        <end position="91"/>
    </location>
</feature>
<evidence type="ECO:0000313" key="5">
    <source>
        <dbReference type="Proteomes" id="UP001590951"/>
    </source>
</evidence>
<feature type="region of interest" description="Disordered" evidence="2">
    <location>
        <begin position="48"/>
        <end position="91"/>
    </location>
</feature>
<evidence type="ECO:0000256" key="2">
    <source>
        <dbReference type="SAM" id="MobiDB-lite"/>
    </source>
</evidence>
<dbReference type="SMART" id="SM00066">
    <property type="entry name" value="GAL4"/>
    <property type="match status" value="1"/>
</dbReference>
<dbReference type="InterPro" id="IPR036864">
    <property type="entry name" value="Zn2-C6_fun-type_DNA-bd_sf"/>
</dbReference>
<protein>
    <recommendedName>
        <fullName evidence="3">Zn(2)-C6 fungal-type domain-containing protein</fullName>
    </recommendedName>
</protein>
<evidence type="ECO:0000259" key="3">
    <source>
        <dbReference type="PROSITE" id="PS50048"/>
    </source>
</evidence>
<accession>A0ABR4AYC0</accession>
<feature type="compositionally biased region" description="Polar residues" evidence="2">
    <location>
        <begin position="405"/>
        <end position="417"/>
    </location>
</feature>
<dbReference type="CDD" id="cd00067">
    <property type="entry name" value="GAL4"/>
    <property type="match status" value="1"/>
</dbReference>
<comment type="caution">
    <text evidence="4">The sequence shown here is derived from an EMBL/GenBank/DDBJ whole genome shotgun (WGS) entry which is preliminary data.</text>
</comment>
<dbReference type="Pfam" id="PF00172">
    <property type="entry name" value="Zn_clus"/>
    <property type="match status" value="1"/>
</dbReference>
<organism evidence="4 5">
    <name type="scientific">Lepraria finkii</name>
    <dbReference type="NCBI Taxonomy" id="1340010"/>
    <lineage>
        <taxon>Eukaryota</taxon>
        <taxon>Fungi</taxon>
        <taxon>Dikarya</taxon>
        <taxon>Ascomycota</taxon>
        <taxon>Pezizomycotina</taxon>
        <taxon>Lecanoromycetes</taxon>
        <taxon>OSLEUM clade</taxon>
        <taxon>Lecanoromycetidae</taxon>
        <taxon>Lecanorales</taxon>
        <taxon>Lecanorineae</taxon>
        <taxon>Stereocaulaceae</taxon>
        <taxon>Lepraria</taxon>
    </lineage>
</organism>
<dbReference type="Gene3D" id="4.10.240.10">
    <property type="entry name" value="Zn(2)-C6 fungal-type DNA-binding domain"/>
    <property type="match status" value="1"/>
</dbReference>
<feature type="region of interest" description="Disordered" evidence="2">
    <location>
        <begin position="396"/>
        <end position="417"/>
    </location>
</feature>
<feature type="domain" description="Zn(2)-C6 fungal-type" evidence="3">
    <location>
        <begin position="16"/>
        <end position="50"/>
    </location>
</feature>